<feature type="compositionally biased region" description="Polar residues" evidence="1">
    <location>
        <begin position="98"/>
        <end position="109"/>
    </location>
</feature>
<sequence length="168" mass="18203">MDKSGLPRDSIRRRRCANQVTTASPSEKAVPEHPSHALLTGWMMGSHFGEPELVTLAEERGFNHCHRLLSPIRSAIRLRMENYDKPFPKDLDGPPGGKSSSAEAGNSSGRKAERDLGKKRWSQRMKLSMANTPKSDGPLTGANGTGNGAVRAERFHMVSGLGGLGREG</sequence>
<gene>
    <name evidence="2" type="ORF">M431DRAFT_8407</name>
</gene>
<evidence type="ECO:0000313" key="2">
    <source>
        <dbReference type="EMBL" id="PTB51160.1"/>
    </source>
</evidence>
<accession>A0A2T4A273</accession>
<dbReference type="GeneID" id="36631973"/>
<feature type="region of interest" description="Disordered" evidence="1">
    <location>
        <begin position="1"/>
        <end position="33"/>
    </location>
</feature>
<name>A0A2T4A273_TRIHA</name>
<organism evidence="2 3">
    <name type="scientific">Trichoderma harzianum CBS 226.95</name>
    <dbReference type="NCBI Taxonomy" id="983964"/>
    <lineage>
        <taxon>Eukaryota</taxon>
        <taxon>Fungi</taxon>
        <taxon>Dikarya</taxon>
        <taxon>Ascomycota</taxon>
        <taxon>Pezizomycotina</taxon>
        <taxon>Sordariomycetes</taxon>
        <taxon>Hypocreomycetidae</taxon>
        <taxon>Hypocreales</taxon>
        <taxon>Hypocreaceae</taxon>
        <taxon>Trichoderma</taxon>
    </lineage>
</organism>
<reference evidence="2 3" key="1">
    <citation type="submission" date="2016-07" db="EMBL/GenBank/DDBJ databases">
        <title>Multiple horizontal gene transfer events from other fungi enriched the ability of initially mycotrophic Trichoderma (Ascomycota) to feed on dead plant biomass.</title>
        <authorList>
            <consortium name="DOE Joint Genome Institute"/>
            <person name="Aerts A."/>
            <person name="Atanasova L."/>
            <person name="Chenthamara K."/>
            <person name="Zhang J."/>
            <person name="Grujic M."/>
            <person name="Henrissat B."/>
            <person name="Kuo A."/>
            <person name="Salamov A."/>
            <person name="Lipzen A."/>
            <person name="Labutti K."/>
            <person name="Barry K."/>
            <person name="Miao Y."/>
            <person name="Rahimi M.J."/>
            <person name="Shen Q."/>
            <person name="Grigoriev I.V."/>
            <person name="Kubicek C.P."/>
            <person name="Druzhinina I.S."/>
        </authorList>
    </citation>
    <scope>NUCLEOTIDE SEQUENCE [LARGE SCALE GENOMIC DNA]</scope>
    <source>
        <strain evidence="2 3">CBS 226.95</strain>
    </source>
</reference>
<dbReference type="Proteomes" id="UP000241690">
    <property type="component" value="Unassembled WGS sequence"/>
</dbReference>
<dbReference type="EMBL" id="KZ679686">
    <property type="protein sequence ID" value="PTB51160.1"/>
    <property type="molecule type" value="Genomic_DNA"/>
</dbReference>
<evidence type="ECO:0000313" key="3">
    <source>
        <dbReference type="Proteomes" id="UP000241690"/>
    </source>
</evidence>
<evidence type="ECO:0000256" key="1">
    <source>
        <dbReference type="SAM" id="MobiDB-lite"/>
    </source>
</evidence>
<feature type="compositionally biased region" description="Basic and acidic residues" evidence="1">
    <location>
        <begin position="1"/>
        <end position="10"/>
    </location>
</feature>
<protein>
    <submittedName>
        <fullName evidence="2">Uncharacterized protein</fullName>
    </submittedName>
</protein>
<proteinExistence type="predicted"/>
<dbReference type="AlphaFoldDB" id="A0A2T4A273"/>
<dbReference type="RefSeq" id="XP_024770837.1">
    <property type="nucleotide sequence ID" value="XM_024923390.1"/>
</dbReference>
<feature type="region of interest" description="Disordered" evidence="1">
    <location>
        <begin position="84"/>
        <end position="150"/>
    </location>
</feature>
<keyword evidence="3" id="KW-1185">Reference proteome</keyword>